<evidence type="ECO:0000256" key="2">
    <source>
        <dbReference type="ARBA" id="ARBA00012534"/>
    </source>
</evidence>
<dbReference type="Gene3D" id="1.10.155.10">
    <property type="entry name" value="Chemotaxis receptor methyltransferase CheR, N-terminal domain"/>
    <property type="match status" value="1"/>
</dbReference>
<dbReference type="EC" id="2.1.1.80" evidence="2"/>
<evidence type="ECO:0000256" key="1">
    <source>
        <dbReference type="ARBA" id="ARBA00001541"/>
    </source>
</evidence>
<gene>
    <name evidence="7" type="ORF">NUH88_03100</name>
</gene>
<reference evidence="7" key="1">
    <citation type="submission" date="2022-08" db="EMBL/GenBank/DDBJ databases">
        <title>Nisaea acidiphila sp. nov., isolated from a marine algal debris and emended description of the genus Nisaea Urios et al. 2008.</title>
        <authorList>
            <person name="Kwon K."/>
        </authorList>
    </citation>
    <scope>NUCLEOTIDE SEQUENCE</scope>
    <source>
        <strain evidence="7">MEBiC11861</strain>
    </source>
</reference>
<keyword evidence="3" id="KW-0489">Methyltransferase</keyword>
<dbReference type="InterPro" id="IPR050903">
    <property type="entry name" value="Bact_Chemotaxis_MeTrfase"/>
</dbReference>
<dbReference type="SMART" id="SM00138">
    <property type="entry name" value="MeTrc"/>
    <property type="match status" value="1"/>
</dbReference>
<dbReference type="GO" id="GO:0032259">
    <property type="term" value="P:methylation"/>
    <property type="evidence" value="ECO:0007669"/>
    <property type="project" value="UniProtKB-KW"/>
</dbReference>
<keyword evidence="8" id="KW-1185">Reference proteome</keyword>
<dbReference type="PANTHER" id="PTHR24422:SF19">
    <property type="entry name" value="CHEMOTAXIS PROTEIN METHYLTRANSFERASE"/>
    <property type="match status" value="1"/>
</dbReference>
<dbReference type="Pfam" id="PF01739">
    <property type="entry name" value="CheR"/>
    <property type="match status" value="1"/>
</dbReference>
<dbReference type="EMBL" id="CP102480">
    <property type="protein sequence ID" value="UUX50690.1"/>
    <property type="molecule type" value="Genomic_DNA"/>
</dbReference>
<proteinExistence type="predicted"/>
<protein>
    <recommendedName>
        <fullName evidence="2">protein-glutamate O-methyltransferase</fullName>
        <ecNumber evidence="2">2.1.1.80</ecNumber>
    </recommendedName>
</protein>
<dbReference type="InterPro" id="IPR022642">
    <property type="entry name" value="CheR_C"/>
</dbReference>
<dbReference type="SUPFAM" id="SSF53335">
    <property type="entry name" value="S-adenosyl-L-methionine-dependent methyltransferases"/>
    <property type="match status" value="1"/>
</dbReference>
<comment type="catalytic activity">
    <reaction evidence="1">
        <text>L-glutamyl-[protein] + S-adenosyl-L-methionine = [protein]-L-glutamate 5-O-methyl ester + S-adenosyl-L-homocysteine</text>
        <dbReference type="Rhea" id="RHEA:24452"/>
        <dbReference type="Rhea" id="RHEA-COMP:10208"/>
        <dbReference type="Rhea" id="RHEA-COMP:10311"/>
        <dbReference type="ChEBI" id="CHEBI:29973"/>
        <dbReference type="ChEBI" id="CHEBI:57856"/>
        <dbReference type="ChEBI" id="CHEBI:59789"/>
        <dbReference type="ChEBI" id="CHEBI:82795"/>
        <dbReference type="EC" id="2.1.1.80"/>
    </reaction>
</comment>
<dbReference type="GO" id="GO:0008983">
    <property type="term" value="F:protein-glutamate O-methyltransferase activity"/>
    <property type="evidence" value="ECO:0007669"/>
    <property type="project" value="UniProtKB-EC"/>
</dbReference>
<evidence type="ECO:0000256" key="5">
    <source>
        <dbReference type="ARBA" id="ARBA00022691"/>
    </source>
</evidence>
<dbReference type="InterPro" id="IPR036804">
    <property type="entry name" value="CheR_N_sf"/>
</dbReference>
<accession>A0A9J7AV59</accession>
<dbReference type="AlphaFoldDB" id="A0A9J7AV59"/>
<evidence type="ECO:0000313" key="8">
    <source>
        <dbReference type="Proteomes" id="UP001060336"/>
    </source>
</evidence>
<dbReference type="Gene3D" id="3.40.50.150">
    <property type="entry name" value="Vaccinia Virus protein VP39"/>
    <property type="match status" value="1"/>
</dbReference>
<evidence type="ECO:0000256" key="3">
    <source>
        <dbReference type="ARBA" id="ARBA00022603"/>
    </source>
</evidence>
<evidence type="ECO:0000313" key="7">
    <source>
        <dbReference type="EMBL" id="UUX50690.1"/>
    </source>
</evidence>
<dbReference type="PROSITE" id="PS50123">
    <property type="entry name" value="CHER"/>
    <property type="match status" value="1"/>
</dbReference>
<dbReference type="KEGG" id="naci:NUH88_03100"/>
<keyword evidence="5" id="KW-0949">S-adenosyl-L-methionine</keyword>
<dbReference type="PANTHER" id="PTHR24422">
    <property type="entry name" value="CHEMOTAXIS PROTEIN METHYLTRANSFERASE"/>
    <property type="match status" value="1"/>
</dbReference>
<dbReference type="Proteomes" id="UP001060336">
    <property type="component" value="Chromosome"/>
</dbReference>
<dbReference type="InterPro" id="IPR029063">
    <property type="entry name" value="SAM-dependent_MTases_sf"/>
</dbReference>
<dbReference type="RefSeq" id="WP_257769906.1">
    <property type="nucleotide sequence ID" value="NZ_CP102480.1"/>
</dbReference>
<dbReference type="InterPro" id="IPR000780">
    <property type="entry name" value="CheR_MeTrfase"/>
</dbReference>
<dbReference type="PRINTS" id="PR00996">
    <property type="entry name" value="CHERMTFRASE"/>
</dbReference>
<dbReference type="SUPFAM" id="SSF47757">
    <property type="entry name" value="Chemotaxis receptor methyltransferase CheR, N-terminal domain"/>
    <property type="match status" value="1"/>
</dbReference>
<feature type="domain" description="CheR-type methyltransferase" evidence="6">
    <location>
        <begin position="1"/>
        <end position="278"/>
    </location>
</feature>
<evidence type="ECO:0000259" key="6">
    <source>
        <dbReference type="PROSITE" id="PS50123"/>
    </source>
</evidence>
<name>A0A9J7AV59_9PROT</name>
<organism evidence="7 8">
    <name type="scientific">Nisaea acidiphila</name>
    <dbReference type="NCBI Taxonomy" id="1862145"/>
    <lineage>
        <taxon>Bacteria</taxon>
        <taxon>Pseudomonadati</taxon>
        <taxon>Pseudomonadota</taxon>
        <taxon>Alphaproteobacteria</taxon>
        <taxon>Rhodospirillales</taxon>
        <taxon>Thalassobaculaceae</taxon>
        <taxon>Nisaea</taxon>
    </lineage>
</organism>
<evidence type="ECO:0000256" key="4">
    <source>
        <dbReference type="ARBA" id="ARBA00022679"/>
    </source>
</evidence>
<sequence>MENTDLIQAEFEELRRLAHHKFGIIVPANAESFLDSRLRGFMSMSGHGSIPELLRDARSDGREDLLINVVEHLSTNHSYFYREPAHFEFLTKTLLPELQESLRKSRSRDIRVWSAAAAAGEEAYSVVMAMREYFGPHYQDFDAGVLATDIATAALRRGTLGEYRSDQFRHMPPLWREKYLEYLGDDAYRVVKPVRDDVMFRWLNLTESLDMLRGRYHLILCRNVMIYFDDMTRENLVRNLANLLAPGGYLFIGHTDNPDHARIYLDQVRPAIFRKKAKS</sequence>
<keyword evidence="4" id="KW-0808">Transferase</keyword>